<name>A0ABV9L390_9BACT</name>
<evidence type="ECO:0000256" key="1">
    <source>
        <dbReference type="SAM" id="MobiDB-lite"/>
    </source>
</evidence>
<feature type="non-terminal residue" evidence="2">
    <location>
        <position position="37"/>
    </location>
</feature>
<evidence type="ECO:0000313" key="2">
    <source>
        <dbReference type="EMBL" id="MFC4676238.1"/>
    </source>
</evidence>
<feature type="region of interest" description="Disordered" evidence="1">
    <location>
        <begin position="1"/>
        <end position="37"/>
    </location>
</feature>
<organism evidence="2 3">
    <name type="scientific">Dysgonomonas termitidis</name>
    <dbReference type="NCBI Taxonomy" id="1516126"/>
    <lineage>
        <taxon>Bacteria</taxon>
        <taxon>Pseudomonadati</taxon>
        <taxon>Bacteroidota</taxon>
        <taxon>Bacteroidia</taxon>
        <taxon>Bacteroidales</taxon>
        <taxon>Dysgonomonadaceae</taxon>
        <taxon>Dysgonomonas</taxon>
    </lineage>
</organism>
<accession>A0ABV9L390</accession>
<evidence type="ECO:0000313" key="3">
    <source>
        <dbReference type="Proteomes" id="UP001596023"/>
    </source>
</evidence>
<keyword evidence="3" id="KW-1185">Reference proteome</keyword>
<feature type="compositionally biased region" description="Basic and acidic residues" evidence="1">
    <location>
        <begin position="1"/>
        <end position="18"/>
    </location>
</feature>
<dbReference type="EMBL" id="JBHSGN010000128">
    <property type="protein sequence ID" value="MFC4676238.1"/>
    <property type="molecule type" value="Genomic_DNA"/>
</dbReference>
<proteinExistence type="predicted"/>
<protein>
    <submittedName>
        <fullName evidence="2">Uncharacterized protein</fullName>
    </submittedName>
</protein>
<dbReference type="Pfam" id="PF01816">
    <property type="entry name" value="LRV"/>
    <property type="match status" value="1"/>
</dbReference>
<comment type="caution">
    <text evidence="2">The sequence shown here is derived from an EMBL/GenBank/DDBJ whole genome shotgun (WGS) entry which is preliminary data.</text>
</comment>
<dbReference type="InterPro" id="IPR004830">
    <property type="entry name" value="LRR_variant"/>
</dbReference>
<dbReference type="RefSeq" id="WP_380000395.1">
    <property type="nucleotide sequence ID" value="NZ_JBHSGN010000128.1"/>
</dbReference>
<reference evidence="3" key="1">
    <citation type="journal article" date="2019" name="Int. J. Syst. Evol. Microbiol.">
        <title>The Global Catalogue of Microorganisms (GCM) 10K type strain sequencing project: providing services to taxonomists for standard genome sequencing and annotation.</title>
        <authorList>
            <consortium name="The Broad Institute Genomics Platform"/>
            <consortium name="The Broad Institute Genome Sequencing Center for Infectious Disease"/>
            <person name="Wu L."/>
            <person name="Ma J."/>
        </authorList>
    </citation>
    <scope>NUCLEOTIDE SEQUENCE [LARGE SCALE GENOMIC DNA]</scope>
    <source>
        <strain evidence="3">CCUG 66188</strain>
    </source>
</reference>
<dbReference type="Proteomes" id="UP001596023">
    <property type="component" value="Unassembled WGS sequence"/>
</dbReference>
<sequence length="37" mass="4056">MKQEEIDKILNGDSDVRRRAASNPSTPADALTELAKD</sequence>
<gene>
    <name evidence="2" type="ORF">ACFO6W_21355</name>
</gene>